<dbReference type="Proteomes" id="UP000695022">
    <property type="component" value="Unplaced"/>
</dbReference>
<organism evidence="2 3">
    <name type="scientific">Priapulus caudatus</name>
    <name type="common">Priapulid worm</name>
    <dbReference type="NCBI Taxonomy" id="37621"/>
    <lineage>
        <taxon>Eukaryota</taxon>
        <taxon>Metazoa</taxon>
        <taxon>Ecdysozoa</taxon>
        <taxon>Scalidophora</taxon>
        <taxon>Priapulida</taxon>
        <taxon>Priapulimorpha</taxon>
        <taxon>Priapulimorphida</taxon>
        <taxon>Priapulidae</taxon>
        <taxon>Priapulus</taxon>
    </lineage>
</organism>
<evidence type="ECO:0000313" key="3">
    <source>
        <dbReference type="RefSeq" id="XP_014671836.1"/>
    </source>
</evidence>
<name>A0ABM1EI15_PRICU</name>
<sequence>MFLCRKRKSQRLEFKEMEVKKMDTIQYGPLGYFDLIPVEVIFKIFGVMSVEDLSLLIITSKAMRNLAELYRMTQESINRLSIPRESIDITHSQEYYVKHFRSLGLLMKRSTCLYSTRDRLKTCEIFLRRLDQIRLEVCSRHGKGAGLFCYGKFISTMLTGWDDHECQRAFRSIQVSSDLVKNMDITLKSSYGQFPRTEMNLRLFLRKVFLDQYEKQADRAFWLSLMLKPWPIVNQAKLLYLLYGPVCNEEVMWDVLSFNTPATLDQSTRYLHALAEAIRTMHTHNKQWSEDDVISIVDELTSTCMEWLAENLANLLLFCGTTITVKFMGSKAINGRMCELGNLVASFCVVITKFRYSTSWLVNVIQQVLAIIDSPKERVNFLNHISTTFKDVLAEVAEIRDDSQGESDFMLVLDAQVEFSKEILSLAFKNMIAQ</sequence>
<gene>
    <name evidence="3" type="primary">LOC106812466</name>
</gene>
<keyword evidence="2" id="KW-1185">Reference proteome</keyword>
<protein>
    <submittedName>
        <fullName evidence="3">F-box only protein 47-like</fullName>
    </submittedName>
</protein>
<evidence type="ECO:0000259" key="1">
    <source>
        <dbReference type="Pfam" id="PF24467"/>
    </source>
</evidence>
<feature type="domain" description="FBXO47 ARM repeats region" evidence="1">
    <location>
        <begin position="177"/>
        <end position="397"/>
    </location>
</feature>
<dbReference type="PANTHER" id="PTHR34098:SF1">
    <property type="entry name" value="F-BOX ONLY PROTEIN 47"/>
    <property type="match status" value="1"/>
</dbReference>
<proteinExistence type="predicted"/>
<dbReference type="InterPro" id="IPR036047">
    <property type="entry name" value="F-box-like_dom_sf"/>
</dbReference>
<reference evidence="3" key="1">
    <citation type="submission" date="2025-08" db="UniProtKB">
        <authorList>
            <consortium name="RefSeq"/>
        </authorList>
    </citation>
    <scope>IDENTIFICATION</scope>
</reference>
<dbReference type="InterPro" id="IPR056622">
    <property type="entry name" value="ARM_FBXO47"/>
</dbReference>
<accession>A0ABM1EI15</accession>
<dbReference type="SUPFAM" id="SSF81383">
    <property type="entry name" value="F-box domain"/>
    <property type="match status" value="1"/>
</dbReference>
<evidence type="ECO:0000313" key="2">
    <source>
        <dbReference type="Proteomes" id="UP000695022"/>
    </source>
</evidence>
<dbReference type="GeneID" id="106812466"/>
<dbReference type="RefSeq" id="XP_014671836.1">
    <property type="nucleotide sequence ID" value="XM_014816350.1"/>
</dbReference>
<dbReference type="PANTHER" id="PTHR34098">
    <property type="entry name" value="F-BOX ONLY PROTEIN 47"/>
    <property type="match status" value="1"/>
</dbReference>
<dbReference type="Pfam" id="PF24467">
    <property type="entry name" value="ARM_FBXO47"/>
    <property type="match status" value="1"/>
</dbReference>
<dbReference type="InterPro" id="IPR038946">
    <property type="entry name" value="FBXO47"/>
</dbReference>